<accession>A0A2M7BSE0</accession>
<reference evidence="9" key="1">
    <citation type="submission" date="2017-09" db="EMBL/GenBank/DDBJ databases">
        <title>Depth-based differentiation of microbial function through sediment-hosted aquifers and enrichment of novel symbionts in the deep terrestrial subsurface.</title>
        <authorList>
            <person name="Probst A.J."/>
            <person name="Ladd B."/>
            <person name="Jarett J.K."/>
            <person name="Geller-Mcgrath D.E."/>
            <person name="Sieber C.M.K."/>
            <person name="Emerson J.B."/>
            <person name="Anantharaman K."/>
            <person name="Thomas B.C."/>
            <person name="Malmstrom R."/>
            <person name="Stieglmeier M."/>
            <person name="Klingl A."/>
            <person name="Woyke T."/>
            <person name="Ryan C.M."/>
            <person name="Banfield J.F."/>
        </authorList>
    </citation>
    <scope>NUCLEOTIDE SEQUENCE [LARGE SCALE GENOMIC DNA]</scope>
</reference>
<proteinExistence type="inferred from homology"/>
<organism evidence="8 9">
    <name type="scientific">Candidatus Roizmanbacteria bacterium CG03_land_8_20_14_0_80_39_12</name>
    <dbReference type="NCBI Taxonomy" id="1974847"/>
    <lineage>
        <taxon>Bacteria</taxon>
        <taxon>Candidatus Roizmaniibacteriota</taxon>
    </lineage>
</organism>
<sequence>MPKIVPLKPKDVEKLLKNHGFVLNHTVGSHKQYFNALTDSHVTIPFHSKELPIGTLKSIIKQSKLSVDLFRR</sequence>
<evidence type="ECO:0008006" key="10">
    <source>
        <dbReference type="Google" id="ProtNLM"/>
    </source>
</evidence>
<protein>
    <recommendedName>
        <fullName evidence="10">Toxin HicA</fullName>
    </recommendedName>
</protein>
<dbReference type="EMBL" id="PEVA01000130">
    <property type="protein sequence ID" value="PIV08381.1"/>
    <property type="molecule type" value="Genomic_DNA"/>
</dbReference>
<dbReference type="GO" id="GO:0003729">
    <property type="term" value="F:mRNA binding"/>
    <property type="evidence" value="ECO:0007669"/>
    <property type="project" value="InterPro"/>
</dbReference>
<evidence type="ECO:0000256" key="7">
    <source>
        <dbReference type="ARBA" id="ARBA00023016"/>
    </source>
</evidence>
<evidence type="ECO:0000256" key="2">
    <source>
        <dbReference type="ARBA" id="ARBA00022649"/>
    </source>
</evidence>
<evidence type="ECO:0000313" key="9">
    <source>
        <dbReference type="Proteomes" id="UP000230119"/>
    </source>
</evidence>
<dbReference type="InterPro" id="IPR012933">
    <property type="entry name" value="HicA_mRNA_interferase"/>
</dbReference>
<evidence type="ECO:0000313" key="8">
    <source>
        <dbReference type="EMBL" id="PIV08381.1"/>
    </source>
</evidence>
<evidence type="ECO:0000256" key="1">
    <source>
        <dbReference type="ARBA" id="ARBA00006620"/>
    </source>
</evidence>
<evidence type="ECO:0000256" key="5">
    <source>
        <dbReference type="ARBA" id="ARBA00022801"/>
    </source>
</evidence>
<dbReference type="InterPro" id="IPR038570">
    <property type="entry name" value="HicA_sf"/>
</dbReference>
<name>A0A2M7BSE0_9BACT</name>
<dbReference type="Proteomes" id="UP000230119">
    <property type="component" value="Unassembled WGS sequence"/>
</dbReference>
<evidence type="ECO:0000256" key="6">
    <source>
        <dbReference type="ARBA" id="ARBA00022884"/>
    </source>
</evidence>
<comment type="similarity">
    <text evidence="1">Belongs to the HicA mRNA interferase family.</text>
</comment>
<dbReference type="Gene3D" id="3.30.920.30">
    <property type="entry name" value="Hypothetical protein"/>
    <property type="match status" value="1"/>
</dbReference>
<dbReference type="Pfam" id="PF07927">
    <property type="entry name" value="HicA_toxin"/>
    <property type="match status" value="1"/>
</dbReference>
<keyword evidence="3" id="KW-0540">Nuclease</keyword>
<keyword evidence="6" id="KW-0694">RNA-binding</keyword>
<dbReference type="GO" id="GO:0004519">
    <property type="term" value="F:endonuclease activity"/>
    <property type="evidence" value="ECO:0007669"/>
    <property type="project" value="UniProtKB-KW"/>
</dbReference>
<keyword evidence="7" id="KW-0346">Stress response</keyword>
<keyword evidence="4" id="KW-0255">Endonuclease</keyword>
<dbReference type="AlphaFoldDB" id="A0A2M7BSE0"/>
<dbReference type="GO" id="GO:0016787">
    <property type="term" value="F:hydrolase activity"/>
    <property type="evidence" value="ECO:0007669"/>
    <property type="project" value="UniProtKB-KW"/>
</dbReference>
<keyword evidence="2" id="KW-1277">Toxin-antitoxin system</keyword>
<keyword evidence="5" id="KW-0378">Hydrolase</keyword>
<evidence type="ECO:0000256" key="4">
    <source>
        <dbReference type="ARBA" id="ARBA00022759"/>
    </source>
</evidence>
<gene>
    <name evidence="8" type="ORF">COS52_03000</name>
</gene>
<evidence type="ECO:0000256" key="3">
    <source>
        <dbReference type="ARBA" id="ARBA00022722"/>
    </source>
</evidence>
<dbReference type="SUPFAM" id="SSF54786">
    <property type="entry name" value="YcfA/nrd intein domain"/>
    <property type="match status" value="1"/>
</dbReference>
<comment type="caution">
    <text evidence="8">The sequence shown here is derived from an EMBL/GenBank/DDBJ whole genome shotgun (WGS) entry which is preliminary data.</text>
</comment>